<dbReference type="RefSeq" id="WP_137098332.1">
    <property type="nucleotide sequence ID" value="NZ_CP039865.1"/>
</dbReference>
<dbReference type="InterPro" id="IPR015815">
    <property type="entry name" value="HIBADH-related"/>
</dbReference>
<dbReference type="InterPro" id="IPR013328">
    <property type="entry name" value="6PGD_dom2"/>
</dbReference>
<dbReference type="Gene3D" id="3.40.50.720">
    <property type="entry name" value="NAD(P)-binding Rossmann-like Domain"/>
    <property type="match status" value="1"/>
</dbReference>
<dbReference type="PANTHER" id="PTHR43060:SF15">
    <property type="entry name" value="3-HYDROXYISOBUTYRATE DEHYDROGENASE-LIKE 1, MITOCHONDRIAL-RELATED"/>
    <property type="match status" value="1"/>
</dbReference>
<keyword evidence="7" id="KW-1185">Reference proteome</keyword>
<dbReference type="Proteomes" id="UP000298588">
    <property type="component" value="Chromosome"/>
</dbReference>
<proteinExistence type="predicted"/>
<dbReference type="InterPro" id="IPR036291">
    <property type="entry name" value="NAD(P)-bd_dom_sf"/>
</dbReference>
<dbReference type="GO" id="GO:0050661">
    <property type="term" value="F:NADP binding"/>
    <property type="evidence" value="ECO:0007669"/>
    <property type="project" value="InterPro"/>
</dbReference>
<organism evidence="6 7">
    <name type="scientific">Phreatobacter aquaticus</name>
    <dbReference type="NCBI Taxonomy" id="2570229"/>
    <lineage>
        <taxon>Bacteria</taxon>
        <taxon>Pseudomonadati</taxon>
        <taxon>Pseudomonadota</taxon>
        <taxon>Alphaproteobacteria</taxon>
        <taxon>Hyphomicrobiales</taxon>
        <taxon>Phreatobacteraceae</taxon>
        <taxon>Phreatobacter</taxon>
    </lineage>
</organism>
<dbReference type="PIRSF" id="PIRSF000103">
    <property type="entry name" value="HIBADH"/>
    <property type="match status" value="1"/>
</dbReference>
<name>A0A4D7QCS4_9HYPH</name>
<keyword evidence="1" id="KW-0560">Oxidoreductase</keyword>
<dbReference type="InterPro" id="IPR006115">
    <property type="entry name" value="6PGDH_NADP-bd"/>
</dbReference>
<dbReference type="Pfam" id="PF14833">
    <property type="entry name" value="NAD_binding_11"/>
    <property type="match status" value="1"/>
</dbReference>
<reference evidence="6 7" key="1">
    <citation type="submission" date="2019-04" db="EMBL/GenBank/DDBJ databases">
        <title>Phreatobacter aquaticus sp. nov.</title>
        <authorList>
            <person name="Choi A."/>
            <person name="Baek K."/>
        </authorList>
    </citation>
    <scope>NUCLEOTIDE SEQUENCE [LARGE SCALE GENOMIC DNA]</scope>
    <source>
        <strain evidence="6 7">NMCR1094</strain>
    </source>
</reference>
<evidence type="ECO:0000313" key="6">
    <source>
        <dbReference type="EMBL" id="QCK84998.1"/>
    </source>
</evidence>
<evidence type="ECO:0000259" key="4">
    <source>
        <dbReference type="Pfam" id="PF03446"/>
    </source>
</evidence>
<dbReference type="Pfam" id="PF03446">
    <property type="entry name" value="NAD_binding_2"/>
    <property type="match status" value="1"/>
</dbReference>
<dbReference type="OrthoDB" id="9812907at2"/>
<dbReference type="InterPro" id="IPR008927">
    <property type="entry name" value="6-PGluconate_DH-like_C_sf"/>
</dbReference>
<feature type="domain" description="3-hydroxyisobutyrate dehydrogenase-like NAD-binding" evidence="5">
    <location>
        <begin position="165"/>
        <end position="284"/>
    </location>
</feature>
<feature type="active site" evidence="3">
    <location>
        <position position="171"/>
    </location>
</feature>
<evidence type="ECO:0000256" key="2">
    <source>
        <dbReference type="ARBA" id="ARBA00023027"/>
    </source>
</evidence>
<feature type="domain" description="6-phosphogluconate dehydrogenase NADP-binding" evidence="4">
    <location>
        <begin position="3"/>
        <end position="161"/>
    </location>
</feature>
<protein>
    <submittedName>
        <fullName evidence="6">NAD(P)-dependent oxidoreductase</fullName>
    </submittedName>
</protein>
<keyword evidence="2" id="KW-0520">NAD</keyword>
<dbReference type="InterPro" id="IPR029154">
    <property type="entry name" value="HIBADH-like_NADP-bd"/>
</dbReference>
<evidence type="ECO:0000256" key="1">
    <source>
        <dbReference type="ARBA" id="ARBA00023002"/>
    </source>
</evidence>
<dbReference type="GO" id="GO:0016491">
    <property type="term" value="F:oxidoreductase activity"/>
    <property type="evidence" value="ECO:0007669"/>
    <property type="project" value="UniProtKB-KW"/>
</dbReference>
<dbReference type="Gene3D" id="1.10.1040.10">
    <property type="entry name" value="N-(1-d-carboxylethyl)-l-norvaline Dehydrogenase, domain 2"/>
    <property type="match status" value="1"/>
</dbReference>
<evidence type="ECO:0000259" key="5">
    <source>
        <dbReference type="Pfam" id="PF14833"/>
    </source>
</evidence>
<accession>A0A4D7QCS4</accession>
<dbReference type="EMBL" id="CP039865">
    <property type="protein sequence ID" value="QCK84998.1"/>
    <property type="molecule type" value="Genomic_DNA"/>
</dbReference>
<dbReference type="GO" id="GO:0051287">
    <property type="term" value="F:NAD binding"/>
    <property type="evidence" value="ECO:0007669"/>
    <property type="project" value="InterPro"/>
</dbReference>
<dbReference type="SUPFAM" id="SSF51735">
    <property type="entry name" value="NAD(P)-binding Rossmann-fold domains"/>
    <property type="match status" value="1"/>
</dbReference>
<sequence length="293" mass="29703">MSTIAFAGLGAMGRPMAANLIKAGHAVRGIDVNPAALDWLKSQGGTAPGNAREAAAGADVLVLMVVNADQAEAVLFEAGGLDALAPNALVILCATCAPARAIAMAAKVEATQRRFVDAPVSGGVVGAEAGSLTIMAGAPKTIYDTAEPVLQAMGSRLFHVGEKAGDGAMVKTINQLLCGVHIAAAAEALALGERAGLDPSLLLEIYGSSAAGSWMLNNRGPRMLMDDPPVTSAVDIFVKDLGIVLDAGHSTRAPLFLAAAAHQLFLAASGMGLGKADDALVIEAYRAMGPRKD</sequence>
<dbReference type="KEGG" id="paqt:E8L99_04000"/>
<evidence type="ECO:0000313" key="7">
    <source>
        <dbReference type="Proteomes" id="UP000298588"/>
    </source>
</evidence>
<gene>
    <name evidence="6" type="ORF">E8L99_04000</name>
</gene>
<dbReference type="SUPFAM" id="SSF48179">
    <property type="entry name" value="6-phosphogluconate dehydrogenase C-terminal domain-like"/>
    <property type="match status" value="1"/>
</dbReference>
<dbReference type="PANTHER" id="PTHR43060">
    <property type="entry name" value="3-HYDROXYISOBUTYRATE DEHYDROGENASE-LIKE 1, MITOCHONDRIAL-RELATED"/>
    <property type="match status" value="1"/>
</dbReference>
<dbReference type="AlphaFoldDB" id="A0A4D7QCS4"/>
<evidence type="ECO:0000256" key="3">
    <source>
        <dbReference type="PIRSR" id="PIRSR000103-1"/>
    </source>
</evidence>